<evidence type="ECO:0000313" key="6">
    <source>
        <dbReference type="Proteomes" id="UP000094893"/>
    </source>
</evidence>
<evidence type="ECO:0000256" key="3">
    <source>
        <dbReference type="ARBA" id="ARBA00023125"/>
    </source>
</evidence>
<dbReference type="PANTHER" id="PTHR30408:SF13">
    <property type="entry name" value="TYPE I RESTRICTION ENZYME HINDI SPECIFICITY SUBUNIT"/>
    <property type="match status" value="1"/>
</dbReference>
<keyword evidence="2" id="KW-0680">Restriction system</keyword>
<evidence type="ECO:0000256" key="1">
    <source>
        <dbReference type="ARBA" id="ARBA00010923"/>
    </source>
</evidence>
<keyword evidence="3" id="KW-0238">DNA-binding</keyword>
<sequence length="444" mass="50178">MADLFPCRSLGELAISVSDTHPMKSDRLIFLNTSDIYNGKLLHKEYTEVAHWPGQAKKSVALNDILFSEIRPANGRWALVKESAEDIVVSTKLMVIRSNPAKLLAEFLYLFITSNNITGWLQHLADSRSGTFPQITFDQVASLQIPLPPLSEQRRIAHILCTLDDKIENNRKTAKTLEAMAQAIFQSWFVDFDPVRAKMSGESPESICKRLKLTPEILDLFPDRLVDSELGEIPEGWVINVLEKVANVIDCLHSKKPERRATGFPLLQLENIRDDGLLDMTDTYFIDEETYKKWTSRLEAREGTCVITNVGRVGAVAQVPQGLNAALGRNMTAICCKKEFPFNFYIFYCLRSEPMRAEIINKTDCGTILDALNVRSIPKLSFVLPPRDLVRNFDLVASSLRHKTDQMLKNTIYLSKARDTLLPKLISGEIRVPEAERLIENIEG</sequence>
<feature type="domain" description="Type I restriction modification DNA specificity" evidence="4">
    <location>
        <begin position="58"/>
        <end position="178"/>
    </location>
</feature>
<evidence type="ECO:0000259" key="4">
    <source>
        <dbReference type="Pfam" id="PF01420"/>
    </source>
</evidence>
<proteinExistence type="inferred from homology"/>
<dbReference type="SUPFAM" id="SSF116734">
    <property type="entry name" value="DNA methylase specificity domain"/>
    <property type="match status" value="2"/>
</dbReference>
<dbReference type="InterPro" id="IPR044946">
    <property type="entry name" value="Restrct_endonuc_typeI_TRD_sf"/>
</dbReference>
<dbReference type="InterPro" id="IPR000055">
    <property type="entry name" value="Restrct_endonuc_typeI_TRD"/>
</dbReference>
<dbReference type="Proteomes" id="UP000094893">
    <property type="component" value="Unassembled WGS sequence"/>
</dbReference>
<dbReference type="Pfam" id="PF01420">
    <property type="entry name" value="Methylase_S"/>
    <property type="match status" value="1"/>
</dbReference>
<evidence type="ECO:0000313" key="5">
    <source>
        <dbReference type="EMBL" id="OCX77212.1"/>
    </source>
</evidence>
<dbReference type="EMBL" id="LWSA01000008">
    <property type="protein sequence ID" value="OCX77212.1"/>
    <property type="molecule type" value="Genomic_DNA"/>
</dbReference>
<accession>A0A1C2J8N7</accession>
<organism evidence="5 6">
    <name type="scientific">Acidithiobacillus thiooxidans</name>
    <name type="common">Thiobacillus thiooxidans</name>
    <dbReference type="NCBI Taxonomy" id="930"/>
    <lineage>
        <taxon>Bacteria</taxon>
        <taxon>Pseudomonadati</taxon>
        <taxon>Pseudomonadota</taxon>
        <taxon>Acidithiobacillia</taxon>
        <taxon>Acidithiobacillales</taxon>
        <taxon>Acidithiobacillaceae</taxon>
        <taxon>Acidithiobacillus</taxon>
    </lineage>
</organism>
<dbReference type="AlphaFoldDB" id="A0A1C2J8N7"/>
<gene>
    <name evidence="5" type="ORF">A6P07_00540</name>
</gene>
<dbReference type="PANTHER" id="PTHR30408">
    <property type="entry name" value="TYPE-1 RESTRICTION ENZYME ECOKI SPECIFICITY PROTEIN"/>
    <property type="match status" value="1"/>
</dbReference>
<dbReference type="GO" id="GO:0009307">
    <property type="term" value="P:DNA restriction-modification system"/>
    <property type="evidence" value="ECO:0007669"/>
    <property type="project" value="UniProtKB-KW"/>
</dbReference>
<protein>
    <recommendedName>
        <fullName evidence="4">Type I restriction modification DNA specificity domain-containing protein</fullName>
    </recommendedName>
</protein>
<dbReference type="GO" id="GO:0003677">
    <property type="term" value="F:DNA binding"/>
    <property type="evidence" value="ECO:0007669"/>
    <property type="project" value="UniProtKB-KW"/>
</dbReference>
<name>A0A1C2J8N7_ACITH</name>
<reference evidence="5 6" key="1">
    <citation type="journal article" date="2016" name="Int. J. Mol. Sci.">
        <title>Comparative genomics of the extreme acidophile Acidithiobacillus thiooxidans reveals intraspecific divergence and niche adaptation.</title>
        <authorList>
            <person name="Zhang X."/>
            <person name="Feng X."/>
            <person name="Tao J."/>
            <person name="Ma L."/>
            <person name="Xiao Y."/>
            <person name="Liang Y."/>
            <person name="Liu X."/>
            <person name="Yin H."/>
        </authorList>
    </citation>
    <scope>NUCLEOTIDE SEQUENCE [LARGE SCALE GENOMIC DNA]</scope>
    <source>
        <strain evidence="5 6">A02</strain>
    </source>
</reference>
<comment type="caution">
    <text evidence="5">The sequence shown here is derived from an EMBL/GenBank/DDBJ whole genome shotgun (WGS) entry which is preliminary data.</text>
</comment>
<evidence type="ECO:0000256" key="2">
    <source>
        <dbReference type="ARBA" id="ARBA00022747"/>
    </source>
</evidence>
<dbReference type="RefSeq" id="WP_024894204.1">
    <property type="nucleotide sequence ID" value="NZ_LWRZ01000008.1"/>
</dbReference>
<dbReference type="Gene3D" id="3.90.220.20">
    <property type="entry name" value="DNA methylase specificity domains"/>
    <property type="match status" value="2"/>
</dbReference>
<comment type="similarity">
    <text evidence="1">Belongs to the type-I restriction system S methylase family.</text>
</comment>
<dbReference type="InterPro" id="IPR052021">
    <property type="entry name" value="Type-I_RS_S_subunit"/>
</dbReference>